<evidence type="ECO:0000256" key="1">
    <source>
        <dbReference type="SAM" id="Phobius"/>
    </source>
</evidence>
<feature type="transmembrane region" description="Helical" evidence="1">
    <location>
        <begin position="182"/>
        <end position="205"/>
    </location>
</feature>
<dbReference type="Proteomes" id="UP000199708">
    <property type="component" value="Unassembled WGS sequence"/>
</dbReference>
<feature type="transmembrane region" description="Helical" evidence="1">
    <location>
        <begin position="93"/>
        <end position="114"/>
    </location>
</feature>
<keyword evidence="1" id="KW-0812">Transmembrane</keyword>
<keyword evidence="1" id="KW-0472">Membrane</keyword>
<dbReference type="EMBL" id="FNCK01000008">
    <property type="protein sequence ID" value="SDG43006.1"/>
    <property type="molecule type" value="Genomic_DNA"/>
</dbReference>
<keyword evidence="3" id="KW-1185">Reference proteome</keyword>
<reference evidence="2 3" key="1">
    <citation type="submission" date="2016-10" db="EMBL/GenBank/DDBJ databases">
        <authorList>
            <person name="de Groot N.N."/>
        </authorList>
    </citation>
    <scope>NUCLEOTIDE SEQUENCE [LARGE SCALE GENOMIC DNA]</scope>
    <source>
        <strain evidence="2 3">ATCC BAA-466</strain>
    </source>
</reference>
<gene>
    <name evidence="2" type="ORF">SAMN05421791_10878</name>
</gene>
<keyword evidence="1" id="KW-1133">Transmembrane helix</keyword>
<proteinExistence type="predicted"/>
<dbReference type="Pfam" id="PF07314">
    <property type="entry name" value="Lit"/>
    <property type="match status" value="1"/>
</dbReference>
<accession>A0A1G7U614</accession>
<dbReference type="InterPro" id="IPR010178">
    <property type="entry name" value="Lit"/>
</dbReference>
<dbReference type="NCBIfam" id="TIGR01906">
    <property type="entry name" value="integ_TIGR01906"/>
    <property type="match status" value="1"/>
</dbReference>
<protein>
    <submittedName>
        <fullName evidence="2">Integral membrane protein TIGR01906</fullName>
    </submittedName>
</protein>
<dbReference type="STRING" id="120956.SAMN05421791_10878"/>
<evidence type="ECO:0000313" key="2">
    <source>
        <dbReference type="EMBL" id="SDG43006.1"/>
    </source>
</evidence>
<dbReference type="RefSeq" id="WP_090290237.1">
    <property type="nucleotide sequence ID" value="NZ_FNCK01000008.1"/>
</dbReference>
<feature type="transmembrane region" description="Helical" evidence="1">
    <location>
        <begin position="12"/>
        <end position="34"/>
    </location>
</feature>
<name>A0A1G7U614_9LACT</name>
<sequence>MTQQIKNFIRACLFSLASLTGAIALTVILSPWIYRIFNYFFKLHENVGLTSEQLNQNYQAIINYLIHPLLRQFHLPDFASSVGGVQHFAEVKFLIQLTLMATFLLFFLVVFDVFRIRKQRRRVFYFKPYLFLCYLLPLGVMFLAVVAFDKVFILFHQLFFRNELWLFDPLKDPIINVLPDTYFFVLLLVVIISYELLLGIIHLFIKKKI</sequence>
<evidence type="ECO:0000313" key="3">
    <source>
        <dbReference type="Proteomes" id="UP000199708"/>
    </source>
</evidence>
<dbReference type="OrthoDB" id="9813051at2"/>
<organism evidence="2 3">
    <name type="scientific">Facklamia miroungae</name>
    <dbReference type="NCBI Taxonomy" id="120956"/>
    <lineage>
        <taxon>Bacteria</taxon>
        <taxon>Bacillati</taxon>
        <taxon>Bacillota</taxon>
        <taxon>Bacilli</taxon>
        <taxon>Lactobacillales</taxon>
        <taxon>Aerococcaceae</taxon>
        <taxon>Facklamia</taxon>
    </lineage>
</organism>
<feature type="transmembrane region" description="Helical" evidence="1">
    <location>
        <begin position="126"/>
        <end position="148"/>
    </location>
</feature>
<dbReference type="AlphaFoldDB" id="A0A1G7U614"/>